<evidence type="ECO:0000256" key="4">
    <source>
        <dbReference type="ARBA" id="ARBA00022777"/>
    </source>
</evidence>
<name>I1M5K6_SOYBN</name>
<sequence length="278" mass="32116">MLVYNDKSDVQISGAGQGINLANFAKRKASFHGTLSDQQEVAIKRLSKSLEQGLMEFTNEAKLMAKLQHTNLIKLLGFCIQRDERILIYEYMPNKSLDFYLFVKMLALIHQDLKASNILLDHEMNIKYLTLAWLRIFGVRFINDSEFSNFKTFGLWYMFMKTSIFPVDMWGPEYEAGKDEEEIGSQCNALRAQSLSFLLLLQVWFVVPQVLEYEILFFLSAKIYICILNEYQSQLDDPAQNCNLIKETITNIYPALLMLTTTKSSITKTLPHPSFSLR</sequence>
<dbReference type="FunFam" id="3.30.200.20:FF:001120">
    <property type="entry name" value="Putative DUF26-domain receptor-like protein kinase family protein"/>
    <property type="match status" value="1"/>
</dbReference>
<dbReference type="eggNOG" id="ENOG502QTRQ">
    <property type="taxonomic scope" value="Eukaryota"/>
</dbReference>
<dbReference type="PANTHER" id="PTHR27002:SF926">
    <property type="entry name" value="OS07G0535800 PROTEIN"/>
    <property type="match status" value="1"/>
</dbReference>
<organism evidence="8">
    <name type="scientific">Glycine max</name>
    <name type="common">Soybean</name>
    <name type="synonym">Glycine hispida</name>
    <dbReference type="NCBI Taxonomy" id="3847"/>
    <lineage>
        <taxon>Eukaryota</taxon>
        <taxon>Viridiplantae</taxon>
        <taxon>Streptophyta</taxon>
        <taxon>Embryophyta</taxon>
        <taxon>Tracheophyta</taxon>
        <taxon>Spermatophyta</taxon>
        <taxon>Magnoliopsida</taxon>
        <taxon>eudicotyledons</taxon>
        <taxon>Gunneridae</taxon>
        <taxon>Pentapetalae</taxon>
        <taxon>rosids</taxon>
        <taxon>fabids</taxon>
        <taxon>Fabales</taxon>
        <taxon>Fabaceae</taxon>
        <taxon>Papilionoideae</taxon>
        <taxon>50 kb inversion clade</taxon>
        <taxon>NPAAA clade</taxon>
        <taxon>indigoferoid/millettioid clade</taxon>
        <taxon>Phaseoleae</taxon>
        <taxon>Glycine</taxon>
        <taxon>Glycine subgen. Soja</taxon>
    </lineage>
</organism>
<evidence type="ECO:0000313" key="7">
    <source>
        <dbReference type="EMBL" id="KRH23448.1"/>
    </source>
</evidence>
<dbReference type="SMART" id="SM00220">
    <property type="entry name" value="S_TKc"/>
    <property type="match status" value="1"/>
</dbReference>
<keyword evidence="4" id="KW-0418">Kinase</keyword>
<reference evidence="7 8" key="1">
    <citation type="journal article" date="2010" name="Nature">
        <title>Genome sequence of the palaeopolyploid soybean.</title>
        <authorList>
            <person name="Schmutz J."/>
            <person name="Cannon S.B."/>
            <person name="Schlueter J."/>
            <person name="Ma J."/>
            <person name="Mitros T."/>
            <person name="Nelson W."/>
            <person name="Hyten D.L."/>
            <person name="Song Q."/>
            <person name="Thelen J.J."/>
            <person name="Cheng J."/>
            <person name="Xu D."/>
            <person name="Hellsten U."/>
            <person name="May G.D."/>
            <person name="Yu Y."/>
            <person name="Sakurai T."/>
            <person name="Umezawa T."/>
            <person name="Bhattacharyya M.K."/>
            <person name="Sandhu D."/>
            <person name="Valliyodan B."/>
            <person name="Lindquist E."/>
            <person name="Peto M."/>
            <person name="Grant D."/>
            <person name="Shu S."/>
            <person name="Goodstein D."/>
            <person name="Barry K."/>
            <person name="Futrell-Griggs M."/>
            <person name="Abernathy B."/>
            <person name="Du J."/>
            <person name="Tian Z."/>
            <person name="Zhu L."/>
            <person name="Gill N."/>
            <person name="Joshi T."/>
            <person name="Libault M."/>
            <person name="Sethuraman A."/>
            <person name="Zhang X.-C."/>
            <person name="Shinozaki K."/>
            <person name="Nguyen H.T."/>
            <person name="Wing R.A."/>
            <person name="Cregan P."/>
            <person name="Specht J."/>
            <person name="Grimwood J."/>
            <person name="Rokhsar D."/>
            <person name="Stacey G."/>
            <person name="Shoemaker R.C."/>
            <person name="Jackson S.A."/>
        </authorList>
    </citation>
    <scope>NUCLEOTIDE SEQUENCE [LARGE SCALE GENOMIC DNA]</scope>
    <source>
        <strain evidence="8">cv. Williams 82</strain>
        <tissue evidence="7">Callus</tissue>
    </source>
</reference>
<reference evidence="8" key="2">
    <citation type="submission" date="2018-02" db="UniProtKB">
        <authorList>
            <consortium name="EnsemblPlants"/>
        </authorList>
    </citation>
    <scope>IDENTIFICATION</scope>
    <source>
        <strain evidence="8">Williams 82</strain>
    </source>
</reference>
<dbReference type="Pfam" id="PF07714">
    <property type="entry name" value="PK_Tyr_Ser-Thr"/>
    <property type="match status" value="1"/>
</dbReference>
<evidence type="ECO:0000313" key="8">
    <source>
        <dbReference type="EnsemblPlants" id="KRH23448"/>
    </source>
</evidence>
<dbReference type="PaxDb" id="3847-GLYMA13G43480.1"/>
<dbReference type="Gene3D" id="3.30.200.20">
    <property type="entry name" value="Phosphorylase Kinase, domain 1"/>
    <property type="match status" value="1"/>
</dbReference>
<keyword evidence="3" id="KW-0547">Nucleotide-binding</keyword>
<dbReference type="InParanoid" id="I1M5K6"/>
<feature type="domain" description="Protein kinase" evidence="6">
    <location>
        <begin position="7"/>
        <end position="218"/>
    </location>
</feature>
<evidence type="ECO:0000256" key="2">
    <source>
        <dbReference type="ARBA" id="ARBA00022679"/>
    </source>
</evidence>
<dbReference type="GO" id="GO:0005524">
    <property type="term" value="F:ATP binding"/>
    <property type="evidence" value="ECO:0007669"/>
    <property type="project" value="UniProtKB-KW"/>
</dbReference>
<dbReference type="InterPro" id="IPR001245">
    <property type="entry name" value="Ser-Thr/Tyr_kinase_cat_dom"/>
</dbReference>
<dbReference type="InterPro" id="IPR008271">
    <property type="entry name" value="Ser/Thr_kinase_AS"/>
</dbReference>
<accession>I1M5K6</accession>
<dbReference type="PANTHER" id="PTHR27002">
    <property type="entry name" value="RECEPTOR-LIKE SERINE/THREONINE-PROTEIN KINASE SD1-8"/>
    <property type="match status" value="1"/>
</dbReference>
<evidence type="ECO:0000256" key="3">
    <source>
        <dbReference type="ARBA" id="ARBA00022741"/>
    </source>
</evidence>
<dbReference type="EMBL" id="CM000846">
    <property type="protein sequence ID" value="KRH23448.1"/>
    <property type="molecule type" value="Genomic_DNA"/>
</dbReference>
<dbReference type="InterPro" id="IPR000719">
    <property type="entry name" value="Prot_kinase_dom"/>
</dbReference>
<keyword evidence="5" id="KW-0067">ATP-binding</keyword>
<dbReference type="Proteomes" id="UP000008827">
    <property type="component" value="Chromosome 13"/>
</dbReference>
<keyword evidence="1" id="KW-0723">Serine/threonine-protein kinase</keyword>
<keyword evidence="2" id="KW-0808">Transferase</keyword>
<evidence type="ECO:0000313" key="9">
    <source>
        <dbReference type="Proteomes" id="UP000008827"/>
    </source>
</evidence>
<reference evidence="7" key="3">
    <citation type="submission" date="2018-07" db="EMBL/GenBank/DDBJ databases">
        <title>WGS assembly of Glycine max.</title>
        <authorList>
            <person name="Schmutz J."/>
            <person name="Cannon S."/>
            <person name="Schlueter J."/>
            <person name="Ma J."/>
            <person name="Mitros T."/>
            <person name="Nelson W."/>
            <person name="Hyten D."/>
            <person name="Song Q."/>
            <person name="Thelen J."/>
            <person name="Cheng J."/>
            <person name="Xu D."/>
            <person name="Hellsten U."/>
            <person name="May G."/>
            <person name="Yu Y."/>
            <person name="Sakurai T."/>
            <person name="Umezawa T."/>
            <person name="Bhattacharyya M."/>
            <person name="Sandhu D."/>
            <person name="Valliyodan B."/>
            <person name="Lindquist E."/>
            <person name="Peto M."/>
            <person name="Grant D."/>
            <person name="Shu S."/>
            <person name="Goodstein D."/>
            <person name="Barry K."/>
            <person name="Futrell-Griggs M."/>
            <person name="Abernathy B."/>
            <person name="Du J."/>
            <person name="Tian Z."/>
            <person name="Zhu L."/>
            <person name="Gill N."/>
            <person name="Joshi T."/>
            <person name="Libault M."/>
            <person name="Sethuraman A."/>
            <person name="Zhang X."/>
            <person name="Shinozaki K."/>
            <person name="Nguyen H."/>
            <person name="Wing R."/>
            <person name="Cregan P."/>
            <person name="Specht J."/>
            <person name="Grimwood J."/>
            <person name="Rokhsar D."/>
            <person name="Stacey G."/>
            <person name="Shoemaker R."/>
            <person name="Jackson S."/>
        </authorList>
    </citation>
    <scope>NUCLEOTIDE SEQUENCE</scope>
    <source>
        <tissue evidence="7">Callus</tissue>
    </source>
</reference>
<keyword evidence="9" id="KW-1185">Reference proteome</keyword>
<dbReference type="HOGENOM" id="CLU_1002598_0_0_1"/>
<dbReference type="GO" id="GO:0004674">
    <property type="term" value="F:protein serine/threonine kinase activity"/>
    <property type="evidence" value="ECO:0007669"/>
    <property type="project" value="UniProtKB-KW"/>
</dbReference>
<dbReference type="AlphaFoldDB" id="I1M5K6"/>
<dbReference type="InterPro" id="IPR011009">
    <property type="entry name" value="Kinase-like_dom_sf"/>
</dbReference>
<proteinExistence type="predicted"/>
<dbReference type="EnsemblPlants" id="KRH23448">
    <property type="protein sequence ID" value="KRH23448"/>
    <property type="gene ID" value="GLYMA_13G358100"/>
</dbReference>
<evidence type="ECO:0000256" key="5">
    <source>
        <dbReference type="ARBA" id="ARBA00022840"/>
    </source>
</evidence>
<dbReference type="PROSITE" id="PS00108">
    <property type="entry name" value="PROTEIN_KINASE_ST"/>
    <property type="match status" value="1"/>
</dbReference>
<gene>
    <name evidence="7" type="ORF">GLYMA_13G358100</name>
</gene>
<evidence type="ECO:0000256" key="1">
    <source>
        <dbReference type="ARBA" id="ARBA00022527"/>
    </source>
</evidence>
<protein>
    <recommendedName>
        <fullName evidence="6">Protein kinase domain-containing protein</fullName>
    </recommendedName>
</protein>
<dbReference type="SUPFAM" id="SSF56112">
    <property type="entry name" value="Protein kinase-like (PK-like)"/>
    <property type="match status" value="1"/>
</dbReference>
<evidence type="ECO:0000259" key="6">
    <source>
        <dbReference type="SMART" id="SM00220"/>
    </source>
</evidence>
<dbReference type="Gramene" id="KRH23448">
    <property type="protein sequence ID" value="KRH23448"/>
    <property type="gene ID" value="GLYMA_13G358100"/>
</dbReference>